<feature type="transmembrane region" description="Helical" evidence="6">
    <location>
        <begin position="86"/>
        <end position="105"/>
    </location>
</feature>
<dbReference type="AlphaFoldDB" id="G7E4G4"/>
<reference evidence="7 8" key="1">
    <citation type="journal article" date="2011" name="J. Gen. Appl. Microbiol.">
        <title>Draft genome sequencing of the enigmatic basidiomycete Mixia osmundae.</title>
        <authorList>
            <person name="Nishida H."/>
            <person name="Nagatsuka Y."/>
            <person name="Sugiyama J."/>
        </authorList>
    </citation>
    <scope>NUCLEOTIDE SEQUENCE [LARGE SCALE GENOMIC DNA]</scope>
    <source>
        <strain evidence="8">CBS 9802 / IAM 14324 / JCM 22182 / KY 12970</strain>
    </source>
</reference>
<feature type="transmembrane region" description="Helical" evidence="6">
    <location>
        <begin position="125"/>
        <end position="150"/>
    </location>
</feature>
<evidence type="ECO:0000256" key="5">
    <source>
        <dbReference type="SAM" id="MobiDB-lite"/>
    </source>
</evidence>
<dbReference type="Proteomes" id="UP000009131">
    <property type="component" value="Unassembled WGS sequence"/>
</dbReference>
<evidence type="ECO:0000256" key="6">
    <source>
        <dbReference type="SAM" id="Phobius"/>
    </source>
</evidence>
<comment type="caution">
    <text evidence="7">The sequence shown here is derived from an EMBL/GenBank/DDBJ whole genome shotgun (WGS) entry which is preliminary data.</text>
</comment>
<feature type="compositionally biased region" description="Basic and acidic residues" evidence="5">
    <location>
        <begin position="243"/>
        <end position="252"/>
    </location>
</feature>
<keyword evidence="2 6" id="KW-0812">Transmembrane</keyword>
<keyword evidence="4 6" id="KW-0472">Membrane</keyword>
<dbReference type="OrthoDB" id="3358017at2759"/>
<feature type="transmembrane region" description="Helical" evidence="6">
    <location>
        <begin position="202"/>
        <end position="220"/>
    </location>
</feature>
<dbReference type="InParanoid" id="G7E4G4"/>
<organism evidence="7 8">
    <name type="scientific">Mixia osmundae (strain CBS 9802 / IAM 14324 / JCM 22182 / KY 12970)</name>
    <dbReference type="NCBI Taxonomy" id="764103"/>
    <lineage>
        <taxon>Eukaryota</taxon>
        <taxon>Fungi</taxon>
        <taxon>Dikarya</taxon>
        <taxon>Basidiomycota</taxon>
        <taxon>Pucciniomycotina</taxon>
        <taxon>Mixiomycetes</taxon>
        <taxon>Mixiales</taxon>
        <taxon>Mixiaceae</taxon>
        <taxon>Mixia</taxon>
    </lineage>
</organism>
<keyword evidence="8" id="KW-1185">Reference proteome</keyword>
<feature type="transmembrane region" description="Helical" evidence="6">
    <location>
        <begin position="20"/>
        <end position="37"/>
    </location>
</feature>
<evidence type="ECO:0000313" key="7">
    <source>
        <dbReference type="EMBL" id="GAA97724.1"/>
    </source>
</evidence>
<evidence type="ECO:0000256" key="3">
    <source>
        <dbReference type="ARBA" id="ARBA00022989"/>
    </source>
</evidence>
<dbReference type="GO" id="GO:0000324">
    <property type="term" value="C:fungal-type vacuole"/>
    <property type="evidence" value="ECO:0007669"/>
    <property type="project" value="TreeGrafter"/>
</dbReference>
<reference evidence="7 8" key="2">
    <citation type="journal article" date="2012" name="Open Biol.">
        <title>Characteristics of nucleosomes and linker DNA regions on the genome of the basidiomycete Mixia osmundae revealed by mono- and dinucleosome mapping.</title>
        <authorList>
            <person name="Nishida H."/>
            <person name="Kondo S."/>
            <person name="Matsumoto T."/>
            <person name="Suzuki Y."/>
            <person name="Yoshikawa H."/>
            <person name="Taylor T.D."/>
            <person name="Sugiyama J."/>
        </authorList>
    </citation>
    <scope>NUCLEOTIDE SEQUENCE [LARGE SCALE GENOMIC DNA]</scope>
    <source>
        <strain evidence="8">CBS 9802 / IAM 14324 / JCM 22182 / KY 12970</strain>
    </source>
</reference>
<sequence>MSSTELPWNPYTGYIPSESIAIVAVTVISLSLGTHVYQLGRSGYWPSLALVLAACGELLGHIGSAICYTTLGELTTLLGGRFSPRFYVVVFVTADVICLAVQAAGGSIGSLAVVHYEDPKVGTKLMLAGIAAQLATTVIFLILAADFAITRRHALTTSSRDVKLVASTTLIVTLFIVIRGIYRTCELAEGWVGYLIVHQPYFLVFDALLMISCLVLFNIIHPSRMLRREGGAADTSSLDDDESRDKSYDAMIADDDKRIPKYEVEQARV</sequence>
<accession>G7E4G4</accession>
<gene>
    <name evidence="7" type="primary">Mo04403</name>
    <name evidence="7" type="ORF">E5Q_04403</name>
</gene>
<dbReference type="Pfam" id="PF04479">
    <property type="entry name" value="RTA1"/>
    <property type="match status" value="1"/>
</dbReference>
<name>G7E4G4_MIXOS</name>
<keyword evidence="3 6" id="KW-1133">Transmembrane helix</keyword>
<dbReference type="STRING" id="764103.G7E4G4"/>
<dbReference type="PANTHER" id="PTHR31465:SF9">
    <property type="entry name" value="SPHINGOID LONG-CHAIN BASE TRANSPORTER RSB1"/>
    <property type="match status" value="1"/>
</dbReference>
<evidence type="ECO:0000256" key="4">
    <source>
        <dbReference type="ARBA" id="ARBA00023136"/>
    </source>
</evidence>
<comment type="subcellular location">
    <subcellularLocation>
        <location evidence="1">Membrane</location>
        <topology evidence="1">Multi-pass membrane protein</topology>
    </subcellularLocation>
</comment>
<protein>
    <submittedName>
        <fullName evidence="7">Uncharacterized protein</fullName>
    </submittedName>
</protein>
<dbReference type="EMBL" id="BABT02000134">
    <property type="protein sequence ID" value="GAA97724.1"/>
    <property type="molecule type" value="Genomic_DNA"/>
</dbReference>
<proteinExistence type="predicted"/>
<evidence type="ECO:0000256" key="1">
    <source>
        <dbReference type="ARBA" id="ARBA00004141"/>
    </source>
</evidence>
<dbReference type="GO" id="GO:0005886">
    <property type="term" value="C:plasma membrane"/>
    <property type="evidence" value="ECO:0007669"/>
    <property type="project" value="TreeGrafter"/>
</dbReference>
<evidence type="ECO:0000313" key="8">
    <source>
        <dbReference type="Proteomes" id="UP000009131"/>
    </source>
</evidence>
<dbReference type="InterPro" id="IPR007568">
    <property type="entry name" value="RTA1"/>
</dbReference>
<feature type="region of interest" description="Disordered" evidence="5">
    <location>
        <begin position="232"/>
        <end position="252"/>
    </location>
</feature>
<evidence type="ECO:0000256" key="2">
    <source>
        <dbReference type="ARBA" id="ARBA00022692"/>
    </source>
</evidence>
<dbReference type="eggNOG" id="ENOG502S1TC">
    <property type="taxonomic scope" value="Eukaryota"/>
</dbReference>
<feature type="transmembrane region" description="Helical" evidence="6">
    <location>
        <begin position="162"/>
        <end position="182"/>
    </location>
</feature>
<dbReference type="PANTHER" id="PTHR31465">
    <property type="entry name" value="PROTEIN RTA1-RELATED"/>
    <property type="match status" value="1"/>
</dbReference>
<dbReference type="HOGENOM" id="CLU_033465_6_0_1"/>